<name>A0ACC2GZ73_DALPE</name>
<protein>
    <submittedName>
        <fullName evidence="1">Uncharacterized protein</fullName>
    </submittedName>
</protein>
<reference evidence="1" key="1">
    <citation type="submission" date="2021-05" db="EMBL/GenBank/DDBJ databases">
        <authorList>
            <person name="Pan Q."/>
            <person name="Jouanno E."/>
            <person name="Zahm M."/>
            <person name="Klopp C."/>
            <person name="Cabau C."/>
            <person name="Louis A."/>
            <person name="Berthelot C."/>
            <person name="Parey E."/>
            <person name="Roest Crollius H."/>
            <person name="Montfort J."/>
            <person name="Robinson-Rechavi M."/>
            <person name="Bouchez O."/>
            <person name="Lampietro C."/>
            <person name="Lopez Roques C."/>
            <person name="Donnadieu C."/>
            <person name="Postlethwait J."/>
            <person name="Bobe J."/>
            <person name="Dillon D."/>
            <person name="Chandos A."/>
            <person name="von Hippel F."/>
            <person name="Guiguen Y."/>
        </authorList>
    </citation>
    <scope>NUCLEOTIDE SEQUENCE</scope>
    <source>
        <strain evidence="1">YG-Jan2019</strain>
    </source>
</reference>
<proteinExistence type="predicted"/>
<organism evidence="1 2">
    <name type="scientific">Dallia pectoralis</name>
    <name type="common">Alaska blackfish</name>
    <dbReference type="NCBI Taxonomy" id="75939"/>
    <lineage>
        <taxon>Eukaryota</taxon>
        <taxon>Metazoa</taxon>
        <taxon>Chordata</taxon>
        <taxon>Craniata</taxon>
        <taxon>Vertebrata</taxon>
        <taxon>Euteleostomi</taxon>
        <taxon>Actinopterygii</taxon>
        <taxon>Neopterygii</taxon>
        <taxon>Teleostei</taxon>
        <taxon>Protacanthopterygii</taxon>
        <taxon>Esociformes</taxon>
        <taxon>Umbridae</taxon>
        <taxon>Dallia</taxon>
    </lineage>
</organism>
<accession>A0ACC2GZ73</accession>
<dbReference type="Proteomes" id="UP001157502">
    <property type="component" value="Chromosome 7"/>
</dbReference>
<keyword evidence="2" id="KW-1185">Reference proteome</keyword>
<dbReference type="EMBL" id="CM055734">
    <property type="protein sequence ID" value="KAJ8008913.1"/>
    <property type="molecule type" value="Genomic_DNA"/>
</dbReference>
<evidence type="ECO:0000313" key="1">
    <source>
        <dbReference type="EMBL" id="KAJ8008913.1"/>
    </source>
</evidence>
<evidence type="ECO:0000313" key="2">
    <source>
        <dbReference type="Proteomes" id="UP001157502"/>
    </source>
</evidence>
<sequence>MNLSRRPDAMWGGVRGTPLVHSAPRRAPGGHLNTHVALQSPSVVVSRRCHPDWLVNEHECDETKVRPELESVPEICQPQMKVSNSYGGCCGTMRSHVCI</sequence>
<comment type="caution">
    <text evidence="1">The sequence shown here is derived from an EMBL/GenBank/DDBJ whole genome shotgun (WGS) entry which is preliminary data.</text>
</comment>
<gene>
    <name evidence="1" type="ORF">DPEC_G00083360</name>
</gene>